<dbReference type="Pfam" id="PF16747">
    <property type="entry name" value="Adhesin_E"/>
    <property type="match status" value="1"/>
</dbReference>
<sequence>MRTYTLLASLAALALAGCATRTPTERPSVPSKPVANADWHNLGVSPSGNVLHEIDGLSIRKVGDREFSFRGRKTVFNPRKENFLNTPPHKVSINQWIVDCQARTVRLSGVALFDENGRQIGTPYTYNDKQIRAMPIVKNSASFHQYEYVCGASGN</sequence>
<dbReference type="OrthoDB" id="8602093at2"/>
<feature type="chain" id="PRO_5020451022" description="Surface-adhesin protein E-like domain-containing protein" evidence="1">
    <location>
        <begin position="22"/>
        <end position="155"/>
    </location>
</feature>
<evidence type="ECO:0000313" key="3">
    <source>
        <dbReference type="EMBL" id="TIC79035.1"/>
    </source>
</evidence>
<comment type="caution">
    <text evidence="3">The sequence shown here is derived from an EMBL/GenBank/DDBJ whole genome shotgun (WGS) entry which is preliminary data.</text>
</comment>
<dbReference type="PROSITE" id="PS51257">
    <property type="entry name" value="PROKAR_LIPOPROTEIN"/>
    <property type="match status" value="1"/>
</dbReference>
<dbReference type="RefSeq" id="WP_136555254.1">
    <property type="nucleotide sequence ID" value="NZ_STGJ01000019.1"/>
</dbReference>
<feature type="domain" description="Surface-adhesin protein E-like" evidence="2">
    <location>
        <begin position="39"/>
        <end position="151"/>
    </location>
</feature>
<keyword evidence="4" id="KW-1185">Reference proteome</keyword>
<protein>
    <recommendedName>
        <fullName evidence="2">Surface-adhesin protein E-like domain-containing protein</fullName>
    </recommendedName>
</protein>
<dbReference type="InterPro" id="IPR031939">
    <property type="entry name" value="Adhesin_E-like"/>
</dbReference>
<name>A0A4T0ULC7_9NEIS</name>
<evidence type="ECO:0000313" key="4">
    <source>
        <dbReference type="Proteomes" id="UP000308891"/>
    </source>
</evidence>
<evidence type="ECO:0000259" key="2">
    <source>
        <dbReference type="Pfam" id="PF16747"/>
    </source>
</evidence>
<dbReference type="EMBL" id="STGJ01000019">
    <property type="protein sequence ID" value="TIC79035.1"/>
    <property type="molecule type" value="Genomic_DNA"/>
</dbReference>
<gene>
    <name evidence="3" type="ORF">E5K04_14120</name>
</gene>
<keyword evidence="1" id="KW-0732">Signal</keyword>
<organism evidence="3 4">
    <name type="scientific">Crenobacter intestini</name>
    <dbReference type="NCBI Taxonomy" id="2563443"/>
    <lineage>
        <taxon>Bacteria</taxon>
        <taxon>Pseudomonadati</taxon>
        <taxon>Pseudomonadota</taxon>
        <taxon>Betaproteobacteria</taxon>
        <taxon>Neisseriales</taxon>
        <taxon>Neisseriaceae</taxon>
        <taxon>Crenobacter</taxon>
    </lineage>
</organism>
<proteinExistence type="predicted"/>
<feature type="signal peptide" evidence="1">
    <location>
        <begin position="1"/>
        <end position="21"/>
    </location>
</feature>
<evidence type="ECO:0000256" key="1">
    <source>
        <dbReference type="SAM" id="SignalP"/>
    </source>
</evidence>
<dbReference type="Proteomes" id="UP000308891">
    <property type="component" value="Unassembled WGS sequence"/>
</dbReference>
<accession>A0A4T0ULC7</accession>
<reference evidence="3 4" key="1">
    <citation type="submission" date="2019-04" db="EMBL/GenBank/DDBJ databases">
        <title>Crenobacter sp. nov.</title>
        <authorList>
            <person name="Shi S."/>
        </authorList>
    </citation>
    <scope>NUCLEOTIDE SEQUENCE [LARGE SCALE GENOMIC DNA]</scope>
    <source>
        <strain evidence="3 4">GY 70310</strain>
    </source>
</reference>
<dbReference type="AlphaFoldDB" id="A0A4T0ULC7"/>